<gene>
    <name evidence="12" type="primary">tmprss13b</name>
</gene>
<evidence type="ECO:0000256" key="5">
    <source>
        <dbReference type="ARBA" id="ARBA00023180"/>
    </source>
</evidence>
<evidence type="ECO:0000256" key="7">
    <source>
        <dbReference type="RuleBase" id="RU363034"/>
    </source>
</evidence>
<dbReference type="PANTHER" id="PTHR24252:SF27">
    <property type="entry name" value="TRANSMEMBRANE PROTEASE SERINE 3-LIKE"/>
    <property type="match status" value="1"/>
</dbReference>
<evidence type="ECO:0000313" key="12">
    <source>
        <dbReference type="Ensembl" id="ENSDCDP00010009790.1"/>
    </source>
</evidence>
<keyword evidence="13" id="KW-1185">Reference proteome</keyword>
<dbReference type="SUPFAM" id="SSF56487">
    <property type="entry name" value="SRCR-like"/>
    <property type="match status" value="1"/>
</dbReference>
<dbReference type="InterPro" id="IPR001254">
    <property type="entry name" value="Trypsin_dom"/>
</dbReference>
<evidence type="ECO:0000256" key="2">
    <source>
        <dbReference type="ARBA" id="ARBA00022801"/>
    </source>
</evidence>
<evidence type="ECO:0000259" key="10">
    <source>
        <dbReference type="PROSITE" id="PS50240"/>
    </source>
</evidence>
<reference evidence="12" key="2">
    <citation type="submission" date="2025-08" db="UniProtKB">
        <authorList>
            <consortium name="Ensembl"/>
        </authorList>
    </citation>
    <scope>IDENTIFICATION</scope>
</reference>
<dbReference type="InterPro" id="IPR009003">
    <property type="entry name" value="Peptidase_S1_PA"/>
</dbReference>
<sequence length="471" mass="51498">MDTYENDLPPPYYSVAEPYQPPPPYIPKQEEGRTWQPPQHQPPYTPQNPVVVTHIAPPISSPPHRNRACCYCSSGGTLFFMVLLGIAVWLGIHYGRNLDTKPTETNPLTVISPSTASCNGQSEASRNGDESHCVRFGPADQLQVMTSKAGRFLPLCSEGWATHLADLTCAQLGFRKSYNFSTVNTSEVSFLSVTNKTSNIIQGKVEFSTSCPSQQTVSLQCSDCGKSQTTTKIIGGTAAKLGQWPWQVSLRYLGSHTCGGSLVSQDFVITAAHCFPSDGYQLPANWRIYMGMVSQLKLPPAYTVKQIITHENYNPETHENDIALLKLNSPVQYSDTIKPVCLPAFDQMLSPGANCSTTGFGTTTEGAATTSLQLMQVFVEIISSKQCNSPGVYNGQITETMLCAGDLLNGQKDSCQGDSGGPLVCQKDKKWYLTGVTSWGVGCGRKYLPGVYTNVNQLLPWIYSKMQEERP</sequence>
<protein>
    <recommendedName>
        <fullName evidence="14">Transmembrane protease serine 13-like</fullName>
    </recommendedName>
</protein>
<evidence type="ECO:0000259" key="11">
    <source>
        <dbReference type="PROSITE" id="PS50287"/>
    </source>
</evidence>
<evidence type="ECO:0000313" key="13">
    <source>
        <dbReference type="Proteomes" id="UP000694580"/>
    </source>
</evidence>
<keyword evidence="5" id="KW-0325">Glycoprotein</keyword>
<dbReference type="Ensembl" id="ENSDCDT00010010280.1">
    <property type="protein sequence ID" value="ENSDCDP00010009790.1"/>
    <property type="gene ID" value="ENSDCDG00010004357.1"/>
</dbReference>
<dbReference type="PROSITE" id="PS50240">
    <property type="entry name" value="TRYPSIN_DOM"/>
    <property type="match status" value="1"/>
</dbReference>
<dbReference type="PROSITE" id="PS00134">
    <property type="entry name" value="TRYPSIN_HIS"/>
    <property type="match status" value="1"/>
</dbReference>
<dbReference type="PROSITE" id="PS50287">
    <property type="entry name" value="SRCR_2"/>
    <property type="match status" value="1"/>
</dbReference>
<dbReference type="GO" id="GO:0016020">
    <property type="term" value="C:membrane"/>
    <property type="evidence" value="ECO:0007669"/>
    <property type="project" value="InterPro"/>
</dbReference>
<dbReference type="GeneTree" id="ENSGT00940000159163"/>
<dbReference type="Pfam" id="PF15494">
    <property type="entry name" value="SRCR_2"/>
    <property type="match status" value="1"/>
</dbReference>
<evidence type="ECO:0008006" key="14">
    <source>
        <dbReference type="Google" id="ProtNLM"/>
    </source>
</evidence>
<dbReference type="GO" id="GO:0006508">
    <property type="term" value="P:proteolysis"/>
    <property type="evidence" value="ECO:0007669"/>
    <property type="project" value="UniProtKB-KW"/>
</dbReference>
<dbReference type="InterPro" id="IPR018114">
    <property type="entry name" value="TRYPSIN_HIS"/>
</dbReference>
<dbReference type="Pfam" id="PF00089">
    <property type="entry name" value="Trypsin"/>
    <property type="match status" value="1"/>
</dbReference>
<dbReference type="GeneID" id="114792381"/>
<comment type="caution">
    <text evidence="6">Lacks conserved residue(s) required for the propagation of feature annotation.</text>
</comment>
<dbReference type="InterPro" id="IPR001190">
    <property type="entry name" value="SRCR"/>
</dbReference>
<keyword evidence="9" id="KW-0472">Membrane</keyword>
<evidence type="ECO:0000256" key="3">
    <source>
        <dbReference type="ARBA" id="ARBA00022825"/>
    </source>
</evidence>
<reference evidence="12 13" key="1">
    <citation type="submission" date="2020-06" db="EMBL/GenBank/DDBJ databases">
        <authorList>
            <consortium name="Wellcome Sanger Institute Data Sharing"/>
        </authorList>
    </citation>
    <scope>NUCLEOTIDE SEQUENCE [LARGE SCALE GENOMIC DNA]</scope>
</reference>
<name>A0AAY4AND2_9TELE</name>
<dbReference type="InterPro" id="IPR043504">
    <property type="entry name" value="Peptidase_S1_PA_chymotrypsin"/>
</dbReference>
<keyword evidence="9" id="KW-1133">Transmembrane helix</keyword>
<dbReference type="Gene3D" id="3.10.250.10">
    <property type="entry name" value="SRCR-like domain"/>
    <property type="match status" value="1"/>
</dbReference>
<evidence type="ECO:0000256" key="8">
    <source>
        <dbReference type="SAM" id="MobiDB-lite"/>
    </source>
</evidence>
<dbReference type="InterPro" id="IPR033116">
    <property type="entry name" value="TRYPSIN_SER"/>
</dbReference>
<feature type="disulfide bond" evidence="6">
    <location>
        <begin position="211"/>
        <end position="221"/>
    </location>
</feature>
<dbReference type="Gene3D" id="2.40.10.10">
    <property type="entry name" value="Trypsin-like serine proteases"/>
    <property type="match status" value="1"/>
</dbReference>
<reference evidence="12" key="3">
    <citation type="submission" date="2025-09" db="UniProtKB">
        <authorList>
            <consortium name="Ensembl"/>
        </authorList>
    </citation>
    <scope>IDENTIFICATION</scope>
</reference>
<evidence type="ECO:0000256" key="4">
    <source>
        <dbReference type="ARBA" id="ARBA00023157"/>
    </source>
</evidence>
<keyword evidence="4 6" id="KW-1015">Disulfide bond</keyword>
<dbReference type="Proteomes" id="UP000694580">
    <property type="component" value="Chromosome 6"/>
</dbReference>
<dbReference type="AlphaFoldDB" id="A0AAY4AND2"/>
<keyword evidence="2 7" id="KW-0378">Hydrolase</keyword>
<accession>A0AAY4AND2</accession>
<keyword evidence="3 7" id="KW-0720">Serine protease</keyword>
<dbReference type="SMART" id="SM00020">
    <property type="entry name" value="Tryp_SPc"/>
    <property type="match status" value="1"/>
</dbReference>
<keyword evidence="9" id="KW-0812">Transmembrane</keyword>
<dbReference type="PROSITE" id="PS00135">
    <property type="entry name" value="TRYPSIN_SER"/>
    <property type="match status" value="1"/>
</dbReference>
<organism evidence="12 13">
    <name type="scientific">Denticeps clupeoides</name>
    <name type="common">denticle herring</name>
    <dbReference type="NCBI Taxonomy" id="299321"/>
    <lineage>
        <taxon>Eukaryota</taxon>
        <taxon>Metazoa</taxon>
        <taxon>Chordata</taxon>
        <taxon>Craniata</taxon>
        <taxon>Vertebrata</taxon>
        <taxon>Euteleostomi</taxon>
        <taxon>Actinopterygii</taxon>
        <taxon>Neopterygii</taxon>
        <taxon>Teleostei</taxon>
        <taxon>Clupei</taxon>
        <taxon>Clupeiformes</taxon>
        <taxon>Denticipitoidei</taxon>
        <taxon>Denticipitidae</taxon>
        <taxon>Denticeps</taxon>
    </lineage>
</organism>
<feature type="domain" description="SRCR" evidence="11">
    <location>
        <begin position="108"/>
        <end position="221"/>
    </location>
</feature>
<feature type="transmembrane region" description="Helical" evidence="9">
    <location>
        <begin position="68"/>
        <end position="92"/>
    </location>
</feature>
<keyword evidence="1 7" id="KW-0645">Protease</keyword>
<feature type="region of interest" description="Disordered" evidence="8">
    <location>
        <begin position="1"/>
        <end position="43"/>
    </location>
</feature>
<dbReference type="CDD" id="cd00190">
    <property type="entry name" value="Tryp_SPc"/>
    <property type="match status" value="1"/>
</dbReference>
<evidence type="ECO:0000256" key="1">
    <source>
        <dbReference type="ARBA" id="ARBA00022670"/>
    </source>
</evidence>
<feature type="domain" description="Peptidase S1" evidence="10">
    <location>
        <begin position="233"/>
        <end position="467"/>
    </location>
</feature>
<dbReference type="InterPro" id="IPR036772">
    <property type="entry name" value="SRCR-like_dom_sf"/>
</dbReference>
<evidence type="ECO:0000256" key="6">
    <source>
        <dbReference type="PROSITE-ProRule" id="PRU00196"/>
    </source>
</evidence>
<proteinExistence type="predicted"/>
<dbReference type="RefSeq" id="XP_028839290.1">
    <property type="nucleotide sequence ID" value="XM_028983457.1"/>
</dbReference>
<dbReference type="InterPro" id="IPR001314">
    <property type="entry name" value="Peptidase_S1A"/>
</dbReference>
<dbReference type="PANTHER" id="PTHR24252">
    <property type="entry name" value="ACROSIN-RELATED"/>
    <property type="match status" value="1"/>
</dbReference>
<dbReference type="PRINTS" id="PR00722">
    <property type="entry name" value="CHYMOTRYPSIN"/>
</dbReference>
<dbReference type="GO" id="GO:0004252">
    <property type="term" value="F:serine-type endopeptidase activity"/>
    <property type="evidence" value="ECO:0007669"/>
    <property type="project" value="InterPro"/>
</dbReference>
<evidence type="ECO:0000256" key="9">
    <source>
        <dbReference type="SAM" id="Phobius"/>
    </source>
</evidence>
<dbReference type="FunFam" id="2.40.10.10:FF:000003">
    <property type="entry name" value="Transmembrane serine protease 3"/>
    <property type="match status" value="1"/>
</dbReference>
<dbReference type="SUPFAM" id="SSF50494">
    <property type="entry name" value="Trypsin-like serine proteases"/>
    <property type="match status" value="1"/>
</dbReference>